<evidence type="ECO:0000256" key="4">
    <source>
        <dbReference type="ARBA" id="ARBA00023136"/>
    </source>
</evidence>
<keyword evidence="4 5" id="KW-0472">Membrane</keyword>
<keyword evidence="8" id="KW-1185">Reference proteome</keyword>
<sequence>MFGTTNKRKQGITCIIEKGELYLITAGISTTIFIVSALISAFCAVRLSTYANLISQHTKIGGLVAGTMLLAAATSLPELTATVSAGIIGNADIAVGNGLGSIIFNIFFLFLLDVHFRHHRLFLNVSDHHLYTGVIGLLLCAITSGGMILHLPLSLFWISLISILVAMVYAAGMWYISQKQSVTSVPSTTSSGVETIHVPRTIQKFIFFAAVIFVSGSMLSISGDSMAGTTGISATAVGSILVATATSIPDAVSVYVALRLANVNLAVGTILGSNAFNVLMTAIGDLFYTNGSIWKNTSDQTIIIAVAGFVLTGIVMAIIKRDHTRNTLTYVVPSLIIVASYIVVITSILFYSESS</sequence>
<dbReference type="RefSeq" id="WP_380714037.1">
    <property type="nucleotide sequence ID" value="NZ_JBHUML010000005.1"/>
</dbReference>
<comment type="caution">
    <text evidence="7">The sequence shown here is derived from an EMBL/GenBank/DDBJ whole genome shotgun (WGS) entry which is preliminary data.</text>
</comment>
<feature type="transmembrane region" description="Helical" evidence="5">
    <location>
        <begin position="128"/>
        <end position="149"/>
    </location>
</feature>
<name>A0ABW5T3Z6_9BACI</name>
<comment type="subcellular location">
    <subcellularLocation>
        <location evidence="1">Membrane</location>
        <topology evidence="1">Multi-pass membrane protein</topology>
    </subcellularLocation>
</comment>
<proteinExistence type="predicted"/>
<feature type="transmembrane region" description="Helical" evidence="5">
    <location>
        <begin position="98"/>
        <end position="116"/>
    </location>
</feature>
<evidence type="ECO:0000313" key="8">
    <source>
        <dbReference type="Proteomes" id="UP001597520"/>
    </source>
</evidence>
<dbReference type="EMBL" id="JBHUML010000005">
    <property type="protein sequence ID" value="MFD2706737.1"/>
    <property type="molecule type" value="Genomic_DNA"/>
</dbReference>
<feature type="domain" description="Sodium/calcium exchanger membrane region" evidence="6">
    <location>
        <begin position="29"/>
        <end position="171"/>
    </location>
</feature>
<reference evidence="8" key="1">
    <citation type="journal article" date="2019" name="Int. J. Syst. Evol. Microbiol.">
        <title>The Global Catalogue of Microorganisms (GCM) 10K type strain sequencing project: providing services to taxonomists for standard genome sequencing and annotation.</title>
        <authorList>
            <consortium name="The Broad Institute Genomics Platform"/>
            <consortium name="The Broad Institute Genome Sequencing Center for Infectious Disease"/>
            <person name="Wu L."/>
            <person name="Ma J."/>
        </authorList>
    </citation>
    <scope>NUCLEOTIDE SEQUENCE [LARGE SCALE GENOMIC DNA]</scope>
    <source>
        <strain evidence="8">KCTC 33792</strain>
    </source>
</reference>
<evidence type="ECO:0000313" key="7">
    <source>
        <dbReference type="EMBL" id="MFD2706737.1"/>
    </source>
</evidence>
<accession>A0ABW5T3Z6</accession>
<feature type="transmembrane region" description="Helical" evidence="5">
    <location>
        <begin position="205"/>
        <end position="223"/>
    </location>
</feature>
<dbReference type="InterPro" id="IPR004481">
    <property type="entry name" value="K/Na/Ca-exchanger"/>
</dbReference>
<dbReference type="Gene3D" id="1.20.1420.30">
    <property type="entry name" value="NCX, central ion-binding region"/>
    <property type="match status" value="1"/>
</dbReference>
<feature type="transmembrane region" description="Helical" evidence="5">
    <location>
        <begin position="155"/>
        <end position="176"/>
    </location>
</feature>
<dbReference type="Proteomes" id="UP001597520">
    <property type="component" value="Unassembled WGS sequence"/>
</dbReference>
<dbReference type="PANTHER" id="PTHR10846:SF8">
    <property type="entry name" value="INNER MEMBRANE PROTEIN YRBG"/>
    <property type="match status" value="1"/>
</dbReference>
<dbReference type="InterPro" id="IPR044880">
    <property type="entry name" value="NCX_ion-bd_dom_sf"/>
</dbReference>
<feature type="transmembrane region" description="Helical" evidence="5">
    <location>
        <begin position="235"/>
        <end position="258"/>
    </location>
</feature>
<dbReference type="Pfam" id="PF01699">
    <property type="entry name" value="Na_Ca_ex"/>
    <property type="match status" value="2"/>
</dbReference>
<keyword evidence="3 5" id="KW-1133">Transmembrane helix</keyword>
<organism evidence="7 8">
    <name type="scientific">Salibacterium lacus</name>
    <dbReference type="NCBI Taxonomy" id="1898109"/>
    <lineage>
        <taxon>Bacteria</taxon>
        <taxon>Bacillati</taxon>
        <taxon>Bacillota</taxon>
        <taxon>Bacilli</taxon>
        <taxon>Bacillales</taxon>
        <taxon>Bacillaceae</taxon>
    </lineage>
</organism>
<evidence type="ECO:0000256" key="5">
    <source>
        <dbReference type="SAM" id="Phobius"/>
    </source>
</evidence>
<feature type="transmembrane region" description="Helical" evidence="5">
    <location>
        <begin position="331"/>
        <end position="351"/>
    </location>
</feature>
<protein>
    <submittedName>
        <fullName evidence="7">Sodium:calcium antiporter</fullName>
    </submittedName>
</protein>
<dbReference type="InterPro" id="IPR004837">
    <property type="entry name" value="NaCa_Exmemb"/>
</dbReference>
<feature type="domain" description="Sodium/calcium exchanger membrane region" evidence="6">
    <location>
        <begin position="205"/>
        <end position="346"/>
    </location>
</feature>
<feature type="transmembrane region" description="Helical" evidence="5">
    <location>
        <begin position="300"/>
        <end position="319"/>
    </location>
</feature>
<gene>
    <name evidence="7" type="ORF">ACFSUB_14820</name>
</gene>
<evidence type="ECO:0000256" key="1">
    <source>
        <dbReference type="ARBA" id="ARBA00004141"/>
    </source>
</evidence>
<keyword evidence="2 5" id="KW-0812">Transmembrane</keyword>
<feature type="transmembrane region" description="Helical" evidence="5">
    <location>
        <begin position="265"/>
        <end position="288"/>
    </location>
</feature>
<evidence type="ECO:0000259" key="6">
    <source>
        <dbReference type="Pfam" id="PF01699"/>
    </source>
</evidence>
<evidence type="ECO:0000256" key="3">
    <source>
        <dbReference type="ARBA" id="ARBA00022989"/>
    </source>
</evidence>
<dbReference type="PANTHER" id="PTHR10846">
    <property type="entry name" value="SODIUM/POTASSIUM/CALCIUM EXCHANGER"/>
    <property type="match status" value="1"/>
</dbReference>
<feature type="transmembrane region" description="Helical" evidence="5">
    <location>
        <begin position="21"/>
        <end position="47"/>
    </location>
</feature>
<evidence type="ECO:0000256" key="2">
    <source>
        <dbReference type="ARBA" id="ARBA00022692"/>
    </source>
</evidence>